<dbReference type="Gene3D" id="1.25.40.20">
    <property type="entry name" value="Ankyrin repeat-containing domain"/>
    <property type="match status" value="3"/>
</dbReference>
<dbReference type="Proteomes" id="UP000447876">
    <property type="component" value="Unassembled WGS sequence"/>
</dbReference>
<dbReference type="PROSITE" id="PS51257">
    <property type="entry name" value="PROKAR_LIPOPROTEIN"/>
    <property type="match status" value="1"/>
</dbReference>
<dbReference type="PANTHER" id="PTHR24198">
    <property type="entry name" value="ANKYRIN REPEAT AND PROTEIN KINASE DOMAIN-CONTAINING PROTEIN"/>
    <property type="match status" value="1"/>
</dbReference>
<keyword evidence="1" id="KW-0677">Repeat</keyword>
<gene>
    <name evidence="4" type="ORF">GNP95_18850</name>
</gene>
<dbReference type="Pfam" id="PF13857">
    <property type="entry name" value="Ank_5"/>
    <property type="match status" value="1"/>
</dbReference>
<dbReference type="PROSITE" id="PS50297">
    <property type="entry name" value="ANK_REP_REGION"/>
    <property type="match status" value="2"/>
</dbReference>
<dbReference type="SMART" id="SM00248">
    <property type="entry name" value="ANK"/>
    <property type="match status" value="5"/>
</dbReference>
<dbReference type="PANTHER" id="PTHR24198:SF165">
    <property type="entry name" value="ANKYRIN REPEAT-CONTAINING PROTEIN-RELATED"/>
    <property type="match status" value="1"/>
</dbReference>
<evidence type="ECO:0000256" key="2">
    <source>
        <dbReference type="ARBA" id="ARBA00023043"/>
    </source>
</evidence>
<dbReference type="InterPro" id="IPR036770">
    <property type="entry name" value="Ankyrin_rpt-contain_sf"/>
</dbReference>
<feature type="repeat" description="ANK" evidence="3">
    <location>
        <begin position="294"/>
        <end position="320"/>
    </location>
</feature>
<dbReference type="RefSeq" id="WP_155612419.1">
    <property type="nucleotide sequence ID" value="NZ_WNZW01000009.1"/>
</dbReference>
<reference evidence="4 5" key="1">
    <citation type="submission" date="2019-11" db="EMBL/GenBank/DDBJ databases">
        <title>Draft genome sequences of five Paenibacillus species of dairy origin.</title>
        <authorList>
            <person name="Olajide A.M."/>
            <person name="Chen S."/>
            <person name="Lapointe G."/>
        </authorList>
    </citation>
    <scope>NUCLEOTIDE SEQUENCE [LARGE SCALE GENOMIC DNA]</scope>
    <source>
        <strain evidence="4 5">12CR55</strain>
    </source>
</reference>
<dbReference type="InterPro" id="IPR002110">
    <property type="entry name" value="Ankyrin_rpt"/>
</dbReference>
<dbReference type="EMBL" id="WNZW01000009">
    <property type="protein sequence ID" value="MUG47037.1"/>
    <property type="molecule type" value="Genomic_DNA"/>
</dbReference>
<keyword evidence="2 3" id="KW-0040">ANK repeat</keyword>
<dbReference type="AlphaFoldDB" id="A0A7X3CQB0"/>
<dbReference type="Pfam" id="PF00023">
    <property type="entry name" value="Ank"/>
    <property type="match status" value="1"/>
</dbReference>
<evidence type="ECO:0000313" key="4">
    <source>
        <dbReference type="EMBL" id="MUG47037.1"/>
    </source>
</evidence>
<evidence type="ECO:0000256" key="3">
    <source>
        <dbReference type="PROSITE-ProRule" id="PRU00023"/>
    </source>
</evidence>
<sequence length="482" mass="52711">MHTRVVIAILVFTLTILTGCTTDRDNSLSSGKQSGDKFVVHGIMLGDSTDKLIEKLGYPLTKGQVVETQSNEIATSYKYGELSFGILDDKVVSIETTDKEYKTADGVNVGTSYVQLIRSYSELNPREDEEKEAVYIDENDRLIFFFLDSSFKVEQITYTYKSVFETLSNIAFDEIIEQTQASDTTPSALLTVAVLSDSVDDVRSLLDLGADPNTTKEGVSVLLLADYKNGTGAAKEIVEILRQAGAKVYNESLHSELSEAVVNNNSYETRELLRAGANPDAMVSTNDGEIESSDGISVLWYAVYKGYSEIANLLLESGASPVDEKQIEMQAAADNAMQNMDIDQMERLLNGGLDANGSTGFGQWSESFVYYSAARNNHEMLRLLLEHGANPVGVIQAIAGRSDLADTEIYTMLTDAGDDVNMTDSQGLTALMNAAMYGNNELVTVLLEAGADVNMKDTNGLTALDYANQYNNYETSSLLEQW</sequence>
<organism evidence="4 5">
    <name type="scientific">Paenibacillus woosongensis</name>
    <dbReference type="NCBI Taxonomy" id="307580"/>
    <lineage>
        <taxon>Bacteria</taxon>
        <taxon>Bacillati</taxon>
        <taxon>Bacillota</taxon>
        <taxon>Bacilli</taxon>
        <taxon>Bacillales</taxon>
        <taxon>Paenibacillaceae</taxon>
        <taxon>Paenibacillus</taxon>
    </lineage>
</organism>
<dbReference type="OrthoDB" id="5657095at2"/>
<evidence type="ECO:0008006" key="6">
    <source>
        <dbReference type="Google" id="ProtNLM"/>
    </source>
</evidence>
<protein>
    <recommendedName>
        <fullName evidence="6">Ankyrin repeat domain-containing protein</fullName>
    </recommendedName>
</protein>
<feature type="repeat" description="ANK" evidence="3">
    <location>
        <begin position="426"/>
        <end position="458"/>
    </location>
</feature>
<dbReference type="SUPFAM" id="SSF48403">
    <property type="entry name" value="Ankyrin repeat"/>
    <property type="match status" value="1"/>
</dbReference>
<proteinExistence type="predicted"/>
<comment type="caution">
    <text evidence="4">The sequence shown here is derived from an EMBL/GenBank/DDBJ whole genome shotgun (WGS) entry which is preliminary data.</text>
</comment>
<evidence type="ECO:0000313" key="5">
    <source>
        <dbReference type="Proteomes" id="UP000447876"/>
    </source>
</evidence>
<evidence type="ECO:0000256" key="1">
    <source>
        <dbReference type="ARBA" id="ARBA00022737"/>
    </source>
</evidence>
<dbReference type="PROSITE" id="PS50088">
    <property type="entry name" value="ANK_REPEAT"/>
    <property type="match status" value="2"/>
</dbReference>
<accession>A0A7X3CQB0</accession>
<name>A0A7X3CQB0_9BACL</name>